<dbReference type="SUPFAM" id="SSF48113">
    <property type="entry name" value="Heme-dependent peroxidases"/>
    <property type="match status" value="1"/>
</dbReference>
<sequence length="382" mass="42418">MTTARSVRLFAVWPRLGLIAQNYRYCSSTSPVKELRNRFRAPPNVGPGREGGPLGQDANPYKSWEHMNHKWLLLMCLGCLAGGAAAGNFAEVDEDALQPPYSISAIFADVTKTFEVRPDLAAVGIRVAFILAARRAGVSSDTFDESCSVARGLEDIAGVIQQLVTTYRISVEDASSLVAVAAVKFLNGPWNDIASAWRWGRNDIEEPLYRRSTSSKGSGSAGSMLEISTILESLGDLTAAECVALMACHSVGEFHEHVSGLDNVTHIGSRYHLSNEYFKFLLDNEGKFFDMEVPRTEENKEIKRLPKDFVCTYVVTGKSSKKKQCVLNRREVDALLGNTSWRAFVELFAADEAQWSKAFQSAFTKMIESNFKRLRFYKEPSK</sequence>
<reference evidence="4" key="1">
    <citation type="journal article" date="2012" name="Proc. Natl. Acad. Sci. U.S.A.">
        <title>Antigenic diversity is generated by distinct evolutionary mechanisms in African trypanosome species.</title>
        <authorList>
            <person name="Jackson A.P."/>
            <person name="Berry A."/>
            <person name="Aslett M."/>
            <person name="Allison H.C."/>
            <person name="Burton P."/>
            <person name="Vavrova-Anderson J."/>
            <person name="Brown R."/>
            <person name="Browne H."/>
            <person name="Corton N."/>
            <person name="Hauser H."/>
            <person name="Gamble J."/>
            <person name="Gilderthorp R."/>
            <person name="Marcello L."/>
            <person name="McQuillan J."/>
            <person name="Otto T.D."/>
            <person name="Quail M.A."/>
            <person name="Sanders M.J."/>
            <person name="van Tonder A."/>
            <person name="Ginger M.L."/>
            <person name="Field M.C."/>
            <person name="Barry J.D."/>
            <person name="Hertz-Fowler C."/>
            <person name="Berriman M."/>
        </authorList>
    </citation>
    <scope>NUCLEOTIDE SEQUENCE</scope>
    <source>
        <strain evidence="4">Y486</strain>
    </source>
</reference>
<feature type="domain" description="Plant heme peroxidase family profile" evidence="3">
    <location>
        <begin position="152"/>
        <end position="258"/>
    </location>
</feature>
<evidence type="ECO:0000259" key="3">
    <source>
        <dbReference type="Pfam" id="PF00141"/>
    </source>
</evidence>
<protein>
    <recommendedName>
        <fullName evidence="3">Plant heme peroxidase family profile domain-containing protein</fullName>
    </recommendedName>
</protein>
<evidence type="ECO:0000256" key="2">
    <source>
        <dbReference type="RuleBase" id="RU004241"/>
    </source>
</evidence>
<keyword evidence="1" id="KW-0560">Oxidoreductase</keyword>
<dbReference type="Gene3D" id="1.10.520.10">
    <property type="match status" value="1"/>
</dbReference>
<dbReference type="VEuPathDB" id="TriTrypDB:TvY486_1000390"/>
<dbReference type="InterPro" id="IPR010255">
    <property type="entry name" value="Haem_peroxidase_sf"/>
</dbReference>
<dbReference type="AlphaFoldDB" id="G0U537"/>
<organism evidence="4">
    <name type="scientific">Trypanosoma vivax (strain Y486)</name>
    <dbReference type="NCBI Taxonomy" id="1055687"/>
    <lineage>
        <taxon>Eukaryota</taxon>
        <taxon>Discoba</taxon>
        <taxon>Euglenozoa</taxon>
        <taxon>Kinetoplastea</taxon>
        <taxon>Metakinetoplastina</taxon>
        <taxon>Trypanosomatida</taxon>
        <taxon>Trypanosomatidae</taxon>
        <taxon>Trypanosoma</taxon>
        <taxon>Duttonella</taxon>
    </lineage>
</organism>
<dbReference type="PANTHER" id="PTHR31356:SF15">
    <property type="entry name" value="PLANT HEME PEROXIDASE FAMILY PROFILE DOMAIN-CONTAINING PROTEIN"/>
    <property type="match status" value="1"/>
</dbReference>
<dbReference type="Gene3D" id="1.10.420.10">
    <property type="entry name" value="Peroxidase, domain 2"/>
    <property type="match status" value="1"/>
</dbReference>
<dbReference type="GO" id="GO:0034599">
    <property type="term" value="P:cellular response to oxidative stress"/>
    <property type="evidence" value="ECO:0007669"/>
    <property type="project" value="InterPro"/>
</dbReference>
<name>G0U537_TRYVY</name>
<evidence type="ECO:0000313" key="4">
    <source>
        <dbReference type="EMBL" id="CCC50985.1"/>
    </source>
</evidence>
<dbReference type="EMBL" id="HE573026">
    <property type="protein sequence ID" value="CCC50985.1"/>
    <property type="molecule type" value="Genomic_DNA"/>
</dbReference>
<dbReference type="GO" id="GO:0020037">
    <property type="term" value="F:heme binding"/>
    <property type="evidence" value="ECO:0007669"/>
    <property type="project" value="InterPro"/>
</dbReference>
<comment type="similarity">
    <text evidence="2">Belongs to the peroxidase family.</text>
</comment>
<dbReference type="OMA" id="ASACKQF"/>
<dbReference type="InterPro" id="IPR002016">
    <property type="entry name" value="Haem_peroxidase"/>
</dbReference>
<accession>G0U537</accession>
<dbReference type="GO" id="GO:0042744">
    <property type="term" value="P:hydrogen peroxide catabolic process"/>
    <property type="evidence" value="ECO:0007669"/>
    <property type="project" value="TreeGrafter"/>
</dbReference>
<proteinExistence type="inferred from homology"/>
<dbReference type="Pfam" id="PF00141">
    <property type="entry name" value="peroxidase"/>
    <property type="match status" value="1"/>
</dbReference>
<dbReference type="GO" id="GO:0000302">
    <property type="term" value="P:response to reactive oxygen species"/>
    <property type="evidence" value="ECO:0007669"/>
    <property type="project" value="TreeGrafter"/>
</dbReference>
<dbReference type="PANTHER" id="PTHR31356">
    <property type="entry name" value="THYLAKOID LUMENAL 29 KDA PROTEIN, CHLOROPLASTIC-RELATED"/>
    <property type="match status" value="1"/>
</dbReference>
<gene>
    <name evidence="4" type="ORF">TVY486_1000390</name>
</gene>
<evidence type="ECO:0000256" key="1">
    <source>
        <dbReference type="ARBA" id="ARBA00023002"/>
    </source>
</evidence>
<dbReference type="GO" id="GO:0004601">
    <property type="term" value="F:peroxidase activity"/>
    <property type="evidence" value="ECO:0007669"/>
    <property type="project" value="InterPro"/>
</dbReference>
<dbReference type="InterPro" id="IPR044831">
    <property type="entry name" value="Ccp1-like"/>
</dbReference>